<feature type="compositionally biased region" description="Acidic residues" evidence="1">
    <location>
        <begin position="75"/>
        <end position="86"/>
    </location>
</feature>
<evidence type="ECO:0000256" key="1">
    <source>
        <dbReference type="SAM" id="MobiDB-lite"/>
    </source>
</evidence>
<protein>
    <recommendedName>
        <fullName evidence="2">Zuotin N-terminal domain-containing protein</fullName>
    </recommendedName>
</protein>
<evidence type="ECO:0000259" key="2">
    <source>
        <dbReference type="Pfam" id="PF26185"/>
    </source>
</evidence>
<proteinExistence type="predicted"/>
<gene>
    <name evidence="3" type="ORF">FGLOB1_12747</name>
</gene>
<feature type="non-terminal residue" evidence="3">
    <location>
        <position position="98"/>
    </location>
</feature>
<feature type="domain" description="Zuotin N-terminal" evidence="2">
    <location>
        <begin position="38"/>
        <end position="79"/>
    </location>
</feature>
<dbReference type="Pfam" id="PF26185">
    <property type="entry name" value="Zuotin_N"/>
    <property type="match status" value="1"/>
</dbReference>
<comment type="caution">
    <text evidence="3">The sequence shown here is derived from an EMBL/GenBank/DDBJ whole genome shotgun (WGS) entry which is preliminary data.</text>
</comment>
<accession>A0A8H5XP22</accession>
<keyword evidence="4" id="KW-1185">Reference proteome</keyword>
<reference evidence="3 4" key="1">
    <citation type="submission" date="2020-05" db="EMBL/GenBank/DDBJ databases">
        <title>Identification and distribution of gene clusters putatively required for synthesis of sphingolipid metabolism inhibitors in phylogenetically diverse species of the filamentous fungus Fusarium.</title>
        <authorList>
            <person name="Kim H.-S."/>
            <person name="Busman M."/>
            <person name="Brown D.W."/>
            <person name="Divon H."/>
            <person name="Uhlig S."/>
            <person name="Proctor R.H."/>
        </authorList>
    </citation>
    <scope>NUCLEOTIDE SEQUENCE [LARGE SCALE GENOMIC DNA]</scope>
    <source>
        <strain evidence="3 4">NRRL 26131</strain>
    </source>
</reference>
<dbReference type="AlphaFoldDB" id="A0A8H5XP22"/>
<organism evidence="3 4">
    <name type="scientific">Fusarium globosum</name>
    <dbReference type="NCBI Taxonomy" id="78864"/>
    <lineage>
        <taxon>Eukaryota</taxon>
        <taxon>Fungi</taxon>
        <taxon>Dikarya</taxon>
        <taxon>Ascomycota</taxon>
        <taxon>Pezizomycotina</taxon>
        <taxon>Sordariomycetes</taxon>
        <taxon>Hypocreomycetidae</taxon>
        <taxon>Hypocreales</taxon>
        <taxon>Nectriaceae</taxon>
        <taxon>Fusarium</taxon>
        <taxon>Fusarium fujikuroi species complex</taxon>
    </lineage>
</organism>
<feature type="region of interest" description="Disordered" evidence="1">
    <location>
        <begin position="50"/>
        <end position="98"/>
    </location>
</feature>
<name>A0A8H5XP22_9HYPO</name>
<evidence type="ECO:0000313" key="3">
    <source>
        <dbReference type="EMBL" id="KAF5697460.1"/>
    </source>
</evidence>
<dbReference type="Proteomes" id="UP000532311">
    <property type="component" value="Unassembled WGS sequence"/>
</dbReference>
<sequence>MASVATVTIPLPALPSGWAAEKDFKAIGKLTEATQRTIEPVGPHFLAHARRARHKRTFSEDDRIQAQESTKNVEDGDVSDESEPEDPMMLQREAKDWK</sequence>
<dbReference type="InterPro" id="IPR058871">
    <property type="entry name" value="Zuotin_N"/>
</dbReference>
<dbReference type="CDD" id="cd23953">
    <property type="entry name" value="zuotin_NTD"/>
    <property type="match status" value="1"/>
</dbReference>
<evidence type="ECO:0000313" key="4">
    <source>
        <dbReference type="Proteomes" id="UP000532311"/>
    </source>
</evidence>
<dbReference type="EMBL" id="JAAQPF010000732">
    <property type="protein sequence ID" value="KAF5697460.1"/>
    <property type="molecule type" value="Genomic_DNA"/>
</dbReference>